<protein>
    <recommendedName>
        <fullName evidence="4">Glycosyltransferase RgtA/B/C/D-like domain-containing protein</fullName>
    </recommendedName>
</protein>
<keyword evidence="3" id="KW-1185">Reference proteome</keyword>
<accession>A0ABP8NEV0</accession>
<evidence type="ECO:0000313" key="2">
    <source>
        <dbReference type="EMBL" id="GAA4466165.1"/>
    </source>
</evidence>
<feature type="transmembrane region" description="Helical" evidence="1">
    <location>
        <begin position="6"/>
        <end position="23"/>
    </location>
</feature>
<feature type="transmembrane region" description="Helical" evidence="1">
    <location>
        <begin position="332"/>
        <end position="353"/>
    </location>
</feature>
<dbReference type="Proteomes" id="UP001500067">
    <property type="component" value="Unassembled WGS sequence"/>
</dbReference>
<feature type="transmembrane region" description="Helical" evidence="1">
    <location>
        <begin position="365"/>
        <end position="383"/>
    </location>
</feature>
<proteinExistence type="predicted"/>
<evidence type="ECO:0008006" key="4">
    <source>
        <dbReference type="Google" id="ProtNLM"/>
    </source>
</evidence>
<feature type="transmembrane region" description="Helical" evidence="1">
    <location>
        <begin position="253"/>
        <end position="273"/>
    </location>
</feature>
<keyword evidence="1" id="KW-0472">Membrane</keyword>
<comment type="caution">
    <text evidence="2">The sequence shown here is derived from an EMBL/GenBank/DDBJ whole genome shotgun (WGS) entry which is preliminary data.</text>
</comment>
<sequence length="447" mass="52453">MSRSKISLIVSAVMLLYITFNLSNWRQRNMLYWDCGNYYMYLPAVFIYHDLADLKFYPKIVETYYLNNGQKDFNLYPQPTGHTVNKYAVGTSFFELPFFLLAHGYCLLANDKEMPPDGYSTPYMVMVVFSILFWVMAGLYVLRKFLLRYFSDTATALTLLLLMFATNLYFYTVFNIGMSHPFSFTLFCFLLYHTERLYATGHTRYIIYTAAILGMVLITRPTNIVVALIPIFWPYGQTRTIPQRLQFLAQKKWALLTGAILFLLIAMIQFGYFRYTAGKWFHFSYEKEHFEFLQPHIIKGLFSYQKGWYVYTPIAFIATLGLLPLARQHRQLSLLVLSFLAFTVYIVFSWCVWSYGGSFGSRAMIESLAIMAIPLAAFIQWIFTRPVPLRIITLVIFACCITLNAFQSYQLVNNYTVWDHTNKAFYWYSFGRLDVTEEDKQRLLDER</sequence>
<feature type="transmembrane region" description="Helical" evidence="1">
    <location>
        <begin position="149"/>
        <end position="170"/>
    </location>
</feature>
<feature type="transmembrane region" description="Helical" evidence="1">
    <location>
        <begin position="389"/>
        <end position="406"/>
    </location>
</feature>
<organism evidence="2 3">
    <name type="scientific">Nemorincola caseinilytica</name>
    <dbReference type="NCBI Taxonomy" id="2054315"/>
    <lineage>
        <taxon>Bacteria</taxon>
        <taxon>Pseudomonadati</taxon>
        <taxon>Bacteroidota</taxon>
        <taxon>Chitinophagia</taxon>
        <taxon>Chitinophagales</taxon>
        <taxon>Chitinophagaceae</taxon>
        <taxon>Nemorincola</taxon>
    </lineage>
</organism>
<dbReference type="EMBL" id="BAABFA010000011">
    <property type="protein sequence ID" value="GAA4466165.1"/>
    <property type="molecule type" value="Genomic_DNA"/>
</dbReference>
<reference evidence="3" key="1">
    <citation type="journal article" date="2019" name="Int. J. Syst. Evol. Microbiol.">
        <title>The Global Catalogue of Microorganisms (GCM) 10K type strain sequencing project: providing services to taxonomists for standard genome sequencing and annotation.</title>
        <authorList>
            <consortium name="The Broad Institute Genomics Platform"/>
            <consortium name="The Broad Institute Genome Sequencing Center for Infectious Disease"/>
            <person name="Wu L."/>
            <person name="Ma J."/>
        </authorList>
    </citation>
    <scope>NUCLEOTIDE SEQUENCE [LARGE SCALE GENOMIC DNA]</scope>
    <source>
        <strain evidence="3">JCM 32105</strain>
    </source>
</reference>
<name>A0ABP8NEV0_9BACT</name>
<feature type="transmembrane region" description="Helical" evidence="1">
    <location>
        <begin position="308"/>
        <end position="326"/>
    </location>
</feature>
<keyword evidence="1" id="KW-1133">Transmembrane helix</keyword>
<keyword evidence="1" id="KW-0812">Transmembrane</keyword>
<dbReference type="RefSeq" id="WP_345082404.1">
    <property type="nucleotide sequence ID" value="NZ_BAABFA010000011.1"/>
</dbReference>
<evidence type="ECO:0000313" key="3">
    <source>
        <dbReference type="Proteomes" id="UP001500067"/>
    </source>
</evidence>
<feature type="transmembrane region" description="Helical" evidence="1">
    <location>
        <begin position="123"/>
        <end position="142"/>
    </location>
</feature>
<gene>
    <name evidence="2" type="ORF">GCM10023093_19770</name>
</gene>
<evidence type="ECO:0000256" key="1">
    <source>
        <dbReference type="SAM" id="Phobius"/>
    </source>
</evidence>
<feature type="transmembrane region" description="Helical" evidence="1">
    <location>
        <begin position="205"/>
        <end position="233"/>
    </location>
</feature>